<dbReference type="AlphaFoldDB" id="A0A5K6CLK3"/>
<gene>
    <name evidence="1" type="ORF">ABBFA_00218</name>
</gene>
<dbReference type="EMBL" id="CP001172">
    <property type="protein sequence ID" value="ATY42692.1"/>
    <property type="molecule type" value="Genomic_DNA"/>
</dbReference>
<dbReference type="Proteomes" id="UP000006924">
    <property type="component" value="Chromosome"/>
</dbReference>
<dbReference type="RefSeq" id="WP_001128158.1">
    <property type="nucleotide sequence ID" value="NZ_CP001172.1"/>
</dbReference>
<organism evidence="1 2">
    <name type="scientific">Acinetobacter baumannii (strain AB307-0294)</name>
    <dbReference type="NCBI Taxonomy" id="557600"/>
    <lineage>
        <taxon>Bacteria</taxon>
        <taxon>Pseudomonadati</taxon>
        <taxon>Pseudomonadota</taxon>
        <taxon>Gammaproteobacteria</taxon>
        <taxon>Moraxellales</taxon>
        <taxon>Moraxellaceae</taxon>
        <taxon>Acinetobacter</taxon>
        <taxon>Acinetobacter calcoaceticus/baumannii complex</taxon>
    </lineage>
</organism>
<reference evidence="1 2" key="1">
    <citation type="journal article" date="2008" name="J. Bacteriol.">
        <title>Comparative genome sequence analysis of multidrug-resistant Acinetobacter baumannii.</title>
        <authorList>
            <person name="Adams M.D."/>
            <person name="Goglin K."/>
            <person name="Molyneaux N."/>
            <person name="Hujer K.M."/>
            <person name="Lavender H."/>
            <person name="Jamison J.J."/>
            <person name="MacDonald I.J."/>
            <person name="Martin K.M."/>
            <person name="Russo T."/>
            <person name="Campagnari A.A."/>
            <person name="Hujer A.M."/>
            <person name="Bonomo R.A."/>
            <person name="Gill S.R."/>
        </authorList>
    </citation>
    <scope>NUCLEOTIDE SEQUENCE [LARGE SCALE GENOMIC DNA]</scope>
    <source>
        <strain evidence="1 2">AB307-0294</strain>
    </source>
</reference>
<protein>
    <submittedName>
        <fullName evidence="1">Uncharacterized protein</fullName>
    </submittedName>
</protein>
<accession>A0A5K6CLK3</accession>
<sequence length="259" mass="30681">MPLHEQAVYEKDGLWITITPQELRDPEKLALARSEQLYDSEDRNYELFIRNREDLPHFYRKGVVRHNLDKQKDSQEHDRTISNLLSYLNTNPSIKLKSYFFRNFTDKKLHTIKTIKDYEWKDEVSFAVSENGYVRFDLLGRPTSLNCTNYSPFVAIEVVDTHFSSKASFLALLELSRKLPFVIGYFFVKSAPYYNAPKKAEGRKLPFVRVTCYIFDGDFWIRDERVSDIVSNEIKNNPDAYYEYIFEKVKTEFMIKISK</sequence>
<name>A0A5K6CLK3_ACIB3</name>
<dbReference type="KEGG" id="abb:ABBFA_00218"/>
<proteinExistence type="predicted"/>
<evidence type="ECO:0000313" key="2">
    <source>
        <dbReference type="Proteomes" id="UP000006924"/>
    </source>
</evidence>
<evidence type="ECO:0000313" key="1">
    <source>
        <dbReference type="EMBL" id="ATY42692.1"/>
    </source>
</evidence>